<organism evidence="5 6">
    <name type="scientific">Flavobacterium amnicola</name>
    <dbReference type="NCBI Taxonomy" id="2506422"/>
    <lineage>
        <taxon>Bacteria</taxon>
        <taxon>Pseudomonadati</taxon>
        <taxon>Bacteroidota</taxon>
        <taxon>Flavobacteriia</taxon>
        <taxon>Flavobacteriales</taxon>
        <taxon>Flavobacteriaceae</taxon>
        <taxon>Flavobacterium</taxon>
    </lineage>
</organism>
<comment type="similarity">
    <text evidence="1">Belongs to the transferase hexapeptide repeat family.</text>
</comment>
<dbReference type="Pfam" id="PF00132">
    <property type="entry name" value="Hexapep"/>
    <property type="match status" value="1"/>
</dbReference>
<reference evidence="6" key="1">
    <citation type="submission" date="2019-01" db="EMBL/GenBank/DDBJ databases">
        <title>Cytophagaceae bacterium strain CAR-16.</title>
        <authorList>
            <person name="Chen W.-M."/>
        </authorList>
    </citation>
    <scope>NUCLEOTIDE SEQUENCE [LARGE SCALE GENOMIC DNA]</scope>
    <source>
        <strain evidence="6">LLJ-11</strain>
    </source>
</reference>
<evidence type="ECO:0000256" key="1">
    <source>
        <dbReference type="ARBA" id="ARBA00007274"/>
    </source>
</evidence>
<accession>A0A4Q1K3X9</accession>
<dbReference type="EMBL" id="SBKO01000004">
    <property type="protein sequence ID" value="RXR17753.1"/>
    <property type="molecule type" value="Genomic_DNA"/>
</dbReference>
<dbReference type="Gene3D" id="2.160.10.10">
    <property type="entry name" value="Hexapeptide repeat proteins"/>
    <property type="match status" value="1"/>
</dbReference>
<evidence type="ECO:0000256" key="4">
    <source>
        <dbReference type="ARBA" id="ARBA00023315"/>
    </source>
</evidence>
<comment type="caution">
    <text evidence="5">The sequence shown here is derived from an EMBL/GenBank/DDBJ whole genome shotgun (WGS) entry which is preliminary data.</text>
</comment>
<evidence type="ECO:0000256" key="3">
    <source>
        <dbReference type="ARBA" id="ARBA00022737"/>
    </source>
</evidence>
<evidence type="ECO:0000313" key="5">
    <source>
        <dbReference type="EMBL" id="RXR17753.1"/>
    </source>
</evidence>
<dbReference type="InterPro" id="IPR018357">
    <property type="entry name" value="Hexapep_transf_CS"/>
</dbReference>
<dbReference type="PROSITE" id="PS00101">
    <property type="entry name" value="HEXAPEP_TRANSFERASES"/>
    <property type="match status" value="1"/>
</dbReference>
<evidence type="ECO:0000313" key="6">
    <source>
        <dbReference type="Proteomes" id="UP000290283"/>
    </source>
</evidence>
<protein>
    <submittedName>
        <fullName evidence="5">CatB-related O-acetyltransferase</fullName>
    </submittedName>
</protein>
<dbReference type="GO" id="GO:0016746">
    <property type="term" value="F:acyltransferase activity"/>
    <property type="evidence" value="ECO:0007669"/>
    <property type="project" value="UniProtKB-KW"/>
</dbReference>
<gene>
    <name evidence="5" type="ORF">EQG63_09730</name>
</gene>
<dbReference type="Proteomes" id="UP000290283">
    <property type="component" value="Unassembled WGS sequence"/>
</dbReference>
<keyword evidence="4" id="KW-0012">Acyltransferase</keyword>
<proteinExistence type="inferred from homology"/>
<dbReference type="PANTHER" id="PTHR43300">
    <property type="entry name" value="ACETYLTRANSFERASE"/>
    <property type="match status" value="1"/>
</dbReference>
<name>A0A4Q1K3X9_9FLAO</name>
<dbReference type="PANTHER" id="PTHR43300:SF11">
    <property type="entry name" value="ACETYLTRANSFERASE RV3034C-RELATED"/>
    <property type="match status" value="1"/>
</dbReference>
<evidence type="ECO:0000256" key="2">
    <source>
        <dbReference type="ARBA" id="ARBA00022679"/>
    </source>
</evidence>
<keyword evidence="3" id="KW-0677">Repeat</keyword>
<keyword evidence="2 5" id="KW-0808">Transferase</keyword>
<sequence length="215" mass="24151">MVMRKFRNFIKKCLYYFLDTAEIRKGVLFSGKSRGIHNVTFEGKNSIPDRCNFFGTIKLGYATTLGYNNFFAGNITIGKYCQIGADVAIHTTNHPVSYMSTYINTNLFKGELQQLKQTNTVIIGNDVWIGHNVIIVGDVSIGNGAILAAGSVVTKDVSPYTIVAGVPAKPLRKRFSMQVISEIEALKWWDKSEAELEEIKPLFFKDFVNKESIYE</sequence>
<dbReference type="CDD" id="cd03349">
    <property type="entry name" value="LbH_XAT"/>
    <property type="match status" value="1"/>
</dbReference>
<dbReference type="AlphaFoldDB" id="A0A4Q1K3X9"/>
<dbReference type="InterPro" id="IPR011004">
    <property type="entry name" value="Trimer_LpxA-like_sf"/>
</dbReference>
<dbReference type="OrthoDB" id="9814490at2"/>
<dbReference type="SUPFAM" id="SSF51161">
    <property type="entry name" value="Trimeric LpxA-like enzymes"/>
    <property type="match status" value="1"/>
</dbReference>
<dbReference type="InterPro" id="IPR001451">
    <property type="entry name" value="Hexapep"/>
</dbReference>
<dbReference type="InterPro" id="IPR050179">
    <property type="entry name" value="Trans_hexapeptide_repeat"/>
</dbReference>
<keyword evidence="6" id="KW-1185">Reference proteome</keyword>